<comment type="similarity">
    <text evidence="2">Belongs to the GTP cyclohydrolase I family.</text>
</comment>
<name>B0Y0C1_ASPFC</name>
<organism evidence="12 13">
    <name type="scientific">Aspergillus fumigatus (strain CBS 144.89 / FGSC A1163 / CEA10)</name>
    <name type="common">Neosartorya fumigata</name>
    <dbReference type="NCBI Taxonomy" id="451804"/>
    <lineage>
        <taxon>Eukaryota</taxon>
        <taxon>Fungi</taxon>
        <taxon>Dikarya</taxon>
        <taxon>Ascomycota</taxon>
        <taxon>Pezizomycotina</taxon>
        <taxon>Eurotiomycetes</taxon>
        <taxon>Eurotiomycetidae</taxon>
        <taxon>Eurotiales</taxon>
        <taxon>Aspergillaceae</taxon>
        <taxon>Aspergillus</taxon>
        <taxon>Aspergillus subgen. Fumigati</taxon>
    </lineage>
</organism>
<protein>
    <recommendedName>
        <fullName evidence="4">GTP cyclohydrolase 1</fullName>
        <ecNumber evidence="3">3.5.4.16</ecNumber>
    </recommendedName>
    <alternativeName>
        <fullName evidence="9">GTP cyclohydrolase I</fullName>
    </alternativeName>
</protein>
<accession>B0Y0C1</accession>
<dbReference type="VEuPathDB" id="FungiDB:AFUB_035480"/>
<evidence type="ECO:0000313" key="13">
    <source>
        <dbReference type="Proteomes" id="UP000001699"/>
    </source>
</evidence>
<dbReference type="AlphaFoldDB" id="B0Y0C1"/>
<comment type="function">
    <text evidence="10">GTP cyclohydrolase 1 is the first enzyme in the biosynthetic pathway leading to folic acid.</text>
</comment>
<dbReference type="GO" id="GO:0008270">
    <property type="term" value="F:zinc ion binding"/>
    <property type="evidence" value="ECO:0007669"/>
    <property type="project" value="TreeGrafter"/>
</dbReference>
<proteinExistence type="inferred from homology"/>
<evidence type="ECO:0000256" key="5">
    <source>
        <dbReference type="ARBA" id="ARBA00022741"/>
    </source>
</evidence>
<keyword evidence="8" id="KW-0342">GTP-binding</keyword>
<dbReference type="InterPro" id="IPR043133">
    <property type="entry name" value="GTP-CH-I_C/QueF"/>
</dbReference>
<dbReference type="Gene3D" id="3.30.1130.10">
    <property type="match status" value="1"/>
</dbReference>
<comment type="pathway">
    <text evidence="1">Cofactor biosynthesis; 7,8-dihydroneopterin triphosphate biosynthesis; 7,8-dihydroneopterin triphosphate from GTP: step 1/1.</text>
</comment>
<evidence type="ECO:0000256" key="6">
    <source>
        <dbReference type="ARBA" id="ARBA00022801"/>
    </source>
</evidence>
<dbReference type="InterPro" id="IPR018234">
    <property type="entry name" value="GTP_CycHdrlase_I_CS"/>
</dbReference>
<evidence type="ECO:0000256" key="9">
    <source>
        <dbReference type="ARBA" id="ARBA00030854"/>
    </source>
</evidence>
<dbReference type="InterPro" id="IPR001474">
    <property type="entry name" value="GTP_CycHdrlase_I"/>
</dbReference>
<dbReference type="UniPathway" id="UPA00848">
    <property type="reaction ID" value="UER00151"/>
</dbReference>
<dbReference type="GO" id="GO:0005525">
    <property type="term" value="F:GTP binding"/>
    <property type="evidence" value="ECO:0007669"/>
    <property type="project" value="UniProtKB-KW"/>
</dbReference>
<dbReference type="Pfam" id="PF01227">
    <property type="entry name" value="GTP_cyclohydroI"/>
    <property type="match status" value="1"/>
</dbReference>
<dbReference type="InterPro" id="IPR020602">
    <property type="entry name" value="GTP_CycHdrlase_I_dom"/>
</dbReference>
<evidence type="ECO:0000256" key="7">
    <source>
        <dbReference type="ARBA" id="ARBA00022909"/>
    </source>
</evidence>
<keyword evidence="13" id="KW-1185">Reference proteome</keyword>
<keyword evidence="7" id="KW-0289">Folate biosynthesis</keyword>
<evidence type="ECO:0000256" key="3">
    <source>
        <dbReference type="ARBA" id="ARBA00012715"/>
    </source>
</evidence>
<dbReference type="GO" id="GO:0046656">
    <property type="term" value="P:folic acid biosynthetic process"/>
    <property type="evidence" value="ECO:0007669"/>
    <property type="project" value="UniProtKB-KW"/>
</dbReference>
<sequence length="98" mass="10888">MGYVPDGRVLGLSKLARIAEVYSRRLQVQERLTQEIADAINRVLAPTGVVVLIESTHLCMSMRGVQKSGATTITSCMTGVLEHDPKLRNHAEFLLRIR</sequence>
<dbReference type="FunFam" id="3.30.1130.10:FF:000012">
    <property type="entry name" value="GTP cyclohydrolase 1"/>
    <property type="match status" value="1"/>
</dbReference>
<dbReference type="PROSITE" id="PS00860">
    <property type="entry name" value="GTP_CYCLOHYDROL_1_2"/>
    <property type="match status" value="1"/>
</dbReference>
<evidence type="ECO:0000256" key="8">
    <source>
        <dbReference type="ARBA" id="ARBA00023134"/>
    </source>
</evidence>
<dbReference type="GO" id="GO:0005737">
    <property type="term" value="C:cytoplasm"/>
    <property type="evidence" value="ECO:0007669"/>
    <property type="project" value="TreeGrafter"/>
</dbReference>
<dbReference type="PANTHER" id="PTHR11109:SF7">
    <property type="entry name" value="GTP CYCLOHYDROLASE 1"/>
    <property type="match status" value="1"/>
</dbReference>
<dbReference type="EC" id="3.5.4.16" evidence="3"/>
<dbReference type="OrthoDB" id="4966at2759"/>
<reference evidence="12 13" key="1">
    <citation type="journal article" date="2008" name="PLoS Genet.">
        <title>Genomic islands in the pathogenic filamentous fungus Aspergillus fumigatus.</title>
        <authorList>
            <person name="Fedorova N.D."/>
            <person name="Khaldi N."/>
            <person name="Joardar V.S."/>
            <person name="Maiti R."/>
            <person name="Amedeo P."/>
            <person name="Anderson M.J."/>
            <person name="Crabtree J."/>
            <person name="Silva J.C."/>
            <person name="Badger J.H."/>
            <person name="Albarraq A."/>
            <person name="Angiuoli S."/>
            <person name="Bussey H."/>
            <person name="Bowyer P."/>
            <person name="Cotty P.J."/>
            <person name="Dyer P.S."/>
            <person name="Egan A."/>
            <person name="Galens K."/>
            <person name="Fraser-Liggett C.M."/>
            <person name="Haas B.J."/>
            <person name="Inman J.M."/>
            <person name="Kent R."/>
            <person name="Lemieux S."/>
            <person name="Malavazi I."/>
            <person name="Orvis J."/>
            <person name="Roemer T."/>
            <person name="Ronning C.M."/>
            <person name="Sundaram J.P."/>
            <person name="Sutton G."/>
            <person name="Turner G."/>
            <person name="Venter J.C."/>
            <person name="White O.R."/>
            <person name="Whitty B.R."/>
            <person name="Youngman P."/>
            <person name="Wolfe K.H."/>
            <person name="Goldman G.H."/>
            <person name="Wortman J.R."/>
            <person name="Jiang B."/>
            <person name="Denning D.W."/>
            <person name="Nierman W.C."/>
        </authorList>
    </citation>
    <scope>NUCLEOTIDE SEQUENCE [LARGE SCALE GENOMIC DNA]</scope>
    <source>
        <strain evidence="13">CBS 144.89 / FGSC A1163 / CEA10</strain>
    </source>
</reference>
<evidence type="ECO:0000256" key="1">
    <source>
        <dbReference type="ARBA" id="ARBA00005080"/>
    </source>
</evidence>
<evidence type="ECO:0000256" key="10">
    <source>
        <dbReference type="ARBA" id="ARBA00055676"/>
    </source>
</evidence>
<dbReference type="GO" id="GO:0046654">
    <property type="term" value="P:tetrahydrofolate biosynthetic process"/>
    <property type="evidence" value="ECO:0007669"/>
    <property type="project" value="InterPro"/>
</dbReference>
<dbReference type="SUPFAM" id="SSF55620">
    <property type="entry name" value="Tetrahydrobiopterin biosynthesis enzymes-like"/>
    <property type="match status" value="1"/>
</dbReference>
<dbReference type="Proteomes" id="UP000001699">
    <property type="component" value="Unassembled WGS sequence"/>
</dbReference>
<keyword evidence="6" id="KW-0378">Hydrolase</keyword>
<dbReference type="PhylomeDB" id="B0Y0C1"/>
<gene>
    <name evidence="12" type="ORF">AFUB_035480</name>
</gene>
<keyword evidence="5" id="KW-0547">Nucleotide-binding</keyword>
<evidence type="ECO:0000259" key="11">
    <source>
        <dbReference type="Pfam" id="PF01227"/>
    </source>
</evidence>
<dbReference type="GO" id="GO:0006729">
    <property type="term" value="P:tetrahydrobiopterin biosynthetic process"/>
    <property type="evidence" value="ECO:0007669"/>
    <property type="project" value="TreeGrafter"/>
</dbReference>
<dbReference type="GO" id="GO:0003934">
    <property type="term" value="F:GTP cyclohydrolase I activity"/>
    <property type="evidence" value="ECO:0007669"/>
    <property type="project" value="UniProtKB-EC"/>
</dbReference>
<dbReference type="EMBL" id="DS499596">
    <property type="protein sequence ID" value="EDP52385.1"/>
    <property type="molecule type" value="Genomic_DNA"/>
</dbReference>
<evidence type="ECO:0000256" key="4">
    <source>
        <dbReference type="ARBA" id="ARBA00017272"/>
    </source>
</evidence>
<evidence type="ECO:0000313" key="12">
    <source>
        <dbReference type="EMBL" id="EDP52385.1"/>
    </source>
</evidence>
<feature type="domain" description="GTP cyclohydrolase I" evidence="11">
    <location>
        <begin position="2"/>
        <end position="91"/>
    </location>
</feature>
<evidence type="ECO:0000256" key="2">
    <source>
        <dbReference type="ARBA" id="ARBA00008085"/>
    </source>
</evidence>
<dbReference type="PANTHER" id="PTHR11109">
    <property type="entry name" value="GTP CYCLOHYDROLASE I"/>
    <property type="match status" value="1"/>
</dbReference>
<dbReference type="HOGENOM" id="CLU_049768_5_0_1"/>